<feature type="non-terminal residue" evidence="2">
    <location>
        <position position="1"/>
    </location>
</feature>
<gene>
    <name evidence="2" type="ORF">ADUPG1_012928</name>
</gene>
<sequence length="104" mass="12549">SYKRQVEEDILKIYKEYKSMNRQIQFLQNQVVSELCDDKQERAMITLQKECEEETKRLKDEEREIKIALDRYKKHDSIMISLGKEAKELRDAISQSEEILAYFK</sequence>
<evidence type="ECO:0000313" key="3">
    <source>
        <dbReference type="Proteomes" id="UP001057375"/>
    </source>
</evidence>
<comment type="caution">
    <text evidence="2">The sequence shown here is derived from an EMBL/GenBank/DDBJ whole genome shotgun (WGS) entry which is preliminary data.</text>
</comment>
<keyword evidence="1" id="KW-0175">Coiled coil</keyword>
<name>A0ABQ5K361_9EUKA</name>
<dbReference type="Proteomes" id="UP001057375">
    <property type="component" value="Unassembled WGS sequence"/>
</dbReference>
<protein>
    <submittedName>
        <fullName evidence="2">Uncharacterized protein</fullName>
    </submittedName>
</protein>
<evidence type="ECO:0000256" key="1">
    <source>
        <dbReference type="SAM" id="Coils"/>
    </source>
</evidence>
<keyword evidence="3" id="KW-1185">Reference proteome</keyword>
<feature type="coiled-coil region" evidence="1">
    <location>
        <begin position="3"/>
        <end position="71"/>
    </location>
</feature>
<dbReference type="EMBL" id="BQXS01012565">
    <property type="protein sequence ID" value="GKT25087.1"/>
    <property type="molecule type" value="Genomic_DNA"/>
</dbReference>
<accession>A0ABQ5K361</accession>
<reference evidence="2" key="1">
    <citation type="submission" date="2022-03" db="EMBL/GenBank/DDBJ databases">
        <title>Draft genome sequence of Aduncisulcus paluster, a free-living microaerophilic Fornicata.</title>
        <authorList>
            <person name="Yuyama I."/>
            <person name="Kume K."/>
            <person name="Tamura T."/>
            <person name="Inagaki Y."/>
            <person name="Hashimoto T."/>
        </authorList>
    </citation>
    <scope>NUCLEOTIDE SEQUENCE</scope>
    <source>
        <strain evidence="2">NY0171</strain>
    </source>
</reference>
<evidence type="ECO:0000313" key="2">
    <source>
        <dbReference type="EMBL" id="GKT25087.1"/>
    </source>
</evidence>
<organism evidence="2 3">
    <name type="scientific">Aduncisulcus paluster</name>
    <dbReference type="NCBI Taxonomy" id="2918883"/>
    <lineage>
        <taxon>Eukaryota</taxon>
        <taxon>Metamonada</taxon>
        <taxon>Carpediemonas-like organisms</taxon>
        <taxon>Aduncisulcus</taxon>
    </lineage>
</organism>
<proteinExistence type="predicted"/>